<dbReference type="InterPro" id="IPR027417">
    <property type="entry name" value="P-loop_NTPase"/>
</dbReference>
<reference evidence="1" key="1">
    <citation type="submission" date="2023-04" db="EMBL/GenBank/DDBJ databases">
        <title>Phytophthora fragariaefolia NBRC 109709.</title>
        <authorList>
            <person name="Ichikawa N."/>
            <person name="Sato H."/>
            <person name="Tonouchi N."/>
        </authorList>
    </citation>
    <scope>NUCLEOTIDE SEQUENCE</scope>
    <source>
        <strain evidence="1">NBRC 109709</strain>
    </source>
</reference>
<comment type="caution">
    <text evidence="1">The sequence shown here is derived from an EMBL/GenBank/DDBJ whole genome shotgun (WGS) entry which is preliminary data.</text>
</comment>
<accession>A0A9W6X2J6</accession>
<dbReference type="AlphaFoldDB" id="A0A9W6X2J6"/>
<dbReference type="Gene3D" id="3.40.50.300">
    <property type="entry name" value="P-loop containing nucleotide triphosphate hydrolases"/>
    <property type="match status" value="1"/>
</dbReference>
<dbReference type="Proteomes" id="UP001165121">
    <property type="component" value="Unassembled WGS sequence"/>
</dbReference>
<sequence>MHGQFIGRNTETYLMVKSLRENAVTACLGAPGIGKSSLIISVAHFVHSRRMFPDGVFYVDLEGQKLSTVRYAIAQSIGMPAADTDEEVFAELG</sequence>
<dbReference type="SUPFAM" id="SSF52540">
    <property type="entry name" value="P-loop containing nucleoside triphosphate hydrolases"/>
    <property type="match status" value="1"/>
</dbReference>
<dbReference type="EMBL" id="BSXT01000434">
    <property type="protein sequence ID" value="GMF27256.1"/>
    <property type="molecule type" value="Genomic_DNA"/>
</dbReference>
<organism evidence="1 2">
    <name type="scientific">Phytophthora fragariaefolia</name>
    <dbReference type="NCBI Taxonomy" id="1490495"/>
    <lineage>
        <taxon>Eukaryota</taxon>
        <taxon>Sar</taxon>
        <taxon>Stramenopiles</taxon>
        <taxon>Oomycota</taxon>
        <taxon>Peronosporomycetes</taxon>
        <taxon>Peronosporales</taxon>
        <taxon>Peronosporaceae</taxon>
        <taxon>Phytophthora</taxon>
    </lineage>
</organism>
<gene>
    <name evidence="1" type="ORF">Pfra01_000535600</name>
</gene>
<keyword evidence="2" id="KW-1185">Reference proteome</keyword>
<evidence type="ECO:0000313" key="1">
    <source>
        <dbReference type="EMBL" id="GMF27256.1"/>
    </source>
</evidence>
<protein>
    <submittedName>
        <fullName evidence="1">Unnamed protein product</fullName>
    </submittedName>
</protein>
<name>A0A9W6X2J6_9STRA</name>
<evidence type="ECO:0000313" key="2">
    <source>
        <dbReference type="Proteomes" id="UP001165121"/>
    </source>
</evidence>
<proteinExistence type="predicted"/>
<dbReference type="OrthoDB" id="69300at2759"/>